<dbReference type="RefSeq" id="WP_329408998.1">
    <property type="nucleotide sequence ID" value="NZ_CP109441.1"/>
</dbReference>
<name>A0ABZ1YUI6_9NOCA</name>
<proteinExistence type="predicted"/>
<sequence length="174" mass="17848">MTVLALDIGPAEFAASPVGVGALDIQRIPIPANAVWDGCRDLLLDVAGDDEIIAVGIACPGPIDKSAGMIAPAGIPQWHSGFDIVIAVRGLFPVAAVEVATDGLCVTLTERNLGGAHHSEAILAGAGILALLAAERVARNTPPGFGAEQVTGHFHGRAAYRPAGRTICGRHRPQ</sequence>
<dbReference type="InterPro" id="IPR043129">
    <property type="entry name" value="ATPase_NBD"/>
</dbReference>
<dbReference type="Gene3D" id="3.30.420.40">
    <property type="match status" value="1"/>
</dbReference>
<gene>
    <name evidence="1" type="ORF">OG563_42015</name>
</gene>
<organism evidence="1 2">
    <name type="scientific">Nocardia vinacea</name>
    <dbReference type="NCBI Taxonomy" id="96468"/>
    <lineage>
        <taxon>Bacteria</taxon>
        <taxon>Bacillati</taxon>
        <taxon>Actinomycetota</taxon>
        <taxon>Actinomycetes</taxon>
        <taxon>Mycobacteriales</taxon>
        <taxon>Nocardiaceae</taxon>
        <taxon>Nocardia</taxon>
    </lineage>
</organism>
<dbReference type="Proteomes" id="UP001432062">
    <property type="component" value="Chromosome"/>
</dbReference>
<keyword evidence="2" id="KW-1185">Reference proteome</keyword>
<protein>
    <submittedName>
        <fullName evidence="1">Uncharacterized protein</fullName>
    </submittedName>
</protein>
<dbReference type="EMBL" id="CP109441">
    <property type="protein sequence ID" value="WUV45605.1"/>
    <property type="molecule type" value="Genomic_DNA"/>
</dbReference>
<evidence type="ECO:0000313" key="1">
    <source>
        <dbReference type="EMBL" id="WUV45605.1"/>
    </source>
</evidence>
<evidence type="ECO:0000313" key="2">
    <source>
        <dbReference type="Proteomes" id="UP001432062"/>
    </source>
</evidence>
<reference evidence="1" key="1">
    <citation type="submission" date="2022-10" db="EMBL/GenBank/DDBJ databases">
        <title>The complete genomes of actinobacterial strains from the NBC collection.</title>
        <authorList>
            <person name="Joergensen T.S."/>
            <person name="Alvarez Arevalo M."/>
            <person name="Sterndorff E.B."/>
            <person name="Faurdal D."/>
            <person name="Vuksanovic O."/>
            <person name="Mourched A.-S."/>
            <person name="Charusanti P."/>
            <person name="Shaw S."/>
            <person name="Blin K."/>
            <person name="Weber T."/>
        </authorList>
    </citation>
    <scope>NUCLEOTIDE SEQUENCE</scope>
    <source>
        <strain evidence="1">NBC_01482</strain>
    </source>
</reference>
<accession>A0ABZ1YUI6</accession>
<dbReference type="SUPFAM" id="SSF53067">
    <property type="entry name" value="Actin-like ATPase domain"/>
    <property type="match status" value="1"/>
</dbReference>